<organism evidence="2 3">
    <name type="scientific">Stentor coeruleus</name>
    <dbReference type="NCBI Taxonomy" id="5963"/>
    <lineage>
        <taxon>Eukaryota</taxon>
        <taxon>Sar</taxon>
        <taxon>Alveolata</taxon>
        <taxon>Ciliophora</taxon>
        <taxon>Postciliodesmatophora</taxon>
        <taxon>Heterotrichea</taxon>
        <taxon>Heterotrichida</taxon>
        <taxon>Stentoridae</taxon>
        <taxon>Stentor</taxon>
    </lineage>
</organism>
<feature type="coiled-coil region" evidence="1">
    <location>
        <begin position="178"/>
        <end position="214"/>
    </location>
</feature>
<name>A0A1R2BXY0_9CILI</name>
<accession>A0A1R2BXY0</accession>
<protein>
    <submittedName>
        <fullName evidence="2">Uncharacterized protein</fullName>
    </submittedName>
</protein>
<dbReference type="AlphaFoldDB" id="A0A1R2BXY0"/>
<reference evidence="2 3" key="1">
    <citation type="submission" date="2016-11" db="EMBL/GenBank/DDBJ databases">
        <title>The macronuclear genome of Stentor coeruleus: a giant cell with tiny introns.</title>
        <authorList>
            <person name="Slabodnick M."/>
            <person name="Ruby J.G."/>
            <person name="Reiff S.B."/>
            <person name="Swart E.C."/>
            <person name="Gosai S."/>
            <person name="Prabakaran S."/>
            <person name="Witkowska E."/>
            <person name="Larue G.E."/>
            <person name="Fisher S."/>
            <person name="Freeman R.M."/>
            <person name="Gunawardena J."/>
            <person name="Chu W."/>
            <person name="Stover N.A."/>
            <person name="Gregory B.D."/>
            <person name="Nowacki M."/>
            <person name="Derisi J."/>
            <person name="Roy S.W."/>
            <person name="Marshall W.F."/>
            <person name="Sood P."/>
        </authorList>
    </citation>
    <scope>NUCLEOTIDE SEQUENCE [LARGE SCALE GENOMIC DNA]</scope>
    <source>
        <strain evidence="2">WM001</strain>
    </source>
</reference>
<gene>
    <name evidence="2" type="ORF">SteCoe_17958</name>
</gene>
<keyword evidence="1" id="KW-0175">Coiled coil</keyword>
<sequence length="220" mass="25425">MESLIRQISEELNPSKQRELIISLMVSSNFSHPQIQGILSELKLTAEDLNPRPYSSINSKGPSDLTDFRNAHQEARRLAKIEILAEIIQDKQIFAKKSNVVSRKSLVNSTNKGITSFRSILSSEPDIPLAVPLSQDESSQRLMYQQQKKLERLLKVSDKIKSIKFEDERRRVDIVKDLEEKTEKCKLLQQGIEEERLKKKLENDIKRQSKLQKKYHVSSI</sequence>
<comment type="caution">
    <text evidence="2">The sequence shown here is derived from an EMBL/GenBank/DDBJ whole genome shotgun (WGS) entry which is preliminary data.</text>
</comment>
<dbReference type="Proteomes" id="UP000187209">
    <property type="component" value="Unassembled WGS sequence"/>
</dbReference>
<keyword evidence="3" id="KW-1185">Reference proteome</keyword>
<evidence type="ECO:0000256" key="1">
    <source>
        <dbReference type="SAM" id="Coils"/>
    </source>
</evidence>
<dbReference type="EMBL" id="MPUH01000376">
    <property type="protein sequence ID" value="OMJ81551.1"/>
    <property type="molecule type" value="Genomic_DNA"/>
</dbReference>
<evidence type="ECO:0000313" key="3">
    <source>
        <dbReference type="Proteomes" id="UP000187209"/>
    </source>
</evidence>
<evidence type="ECO:0000313" key="2">
    <source>
        <dbReference type="EMBL" id="OMJ81551.1"/>
    </source>
</evidence>
<proteinExistence type="predicted"/>
<dbReference type="OrthoDB" id="10681424at2759"/>